<keyword evidence="1" id="KW-0808">Transferase</keyword>
<dbReference type="Proteomes" id="UP000322307">
    <property type="component" value="Unassembled WGS sequence"/>
</dbReference>
<organism evidence="1 2">
    <name type="scientific">Brachyspira aalborgi</name>
    <dbReference type="NCBI Taxonomy" id="29522"/>
    <lineage>
        <taxon>Bacteria</taxon>
        <taxon>Pseudomonadati</taxon>
        <taxon>Spirochaetota</taxon>
        <taxon>Spirochaetia</taxon>
        <taxon>Brachyspirales</taxon>
        <taxon>Brachyspiraceae</taxon>
        <taxon>Brachyspira</taxon>
    </lineage>
</organism>
<gene>
    <name evidence="1" type="ORF">EPJ84_06290</name>
</gene>
<comment type="caution">
    <text evidence="1">The sequence shown here is derived from an EMBL/GenBank/DDBJ whole genome shotgun (WGS) entry which is preliminary data.</text>
</comment>
<evidence type="ECO:0000313" key="2">
    <source>
        <dbReference type="Proteomes" id="UP000322307"/>
    </source>
</evidence>
<dbReference type="GO" id="GO:0008168">
    <property type="term" value="F:methyltransferase activity"/>
    <property type="evidence" value="ECO:0007669"/>
    <property type="project" value="UniProtKB-KW"/>
</dbReference>
<dbReference type="AlphaFoldDB" id="A0A5C8FJQ4"/>
<reference evidence="1 2" key="1">
    <citation type="journal article" date="1992" name="Lakartidningen">
        <title>[Penicillin V and not amoxicillin is the first choice preparation in acute otitis].</title>
        <authorList>
            <person name="Kamme C."/>
            <person name="Lundgren K."/>
            <person name="Prellner K."/>
        </authorList>
    </citation>
    <scope>NUCLEOTIDE SEQUENCE [LARGE SCALE GENOMIC DNA]</scope>
    <source>
        <strain evidence="1 2">PC3939II</strain>
    </source>
</reference>
<dbReference type="EMBL" id="SAYE01000013">
    <property type="protein sequence ID" value="TXJ50337.1"/>
    <property type="molecule type" value="Genomic_DNA"/>
</dbReference>
<protein>
    <submittedName>
        <fullName evidence="1">Class I SAM-dependent DNA methyltransferase</fullName>
    </submittedName>
</protein>
<proteinExistence type="predicted"/>
<dbReference type="GO" id="GO:0032259">
    <property type="term" value="P:methylation"/>
    <property type="evidence" value="ECO:0007669"/>
    <property type="project" value="UniProtKB-KW"/>
</dbReference>
<sequence>MKLILLFFNWIASPSARNDYLIYSEVDKNTLKEIENLVDEILKIKNKNFNGDVSKYEGKIDKIVYWLYGLSEEEVGIIEGKD</sequence>
<dbReference type="RefSeq" id="WP_147718059.1">
    <property type="nucleotide sequence ID" value="NZ_SAYE01000013.1"/>
</dbReference>
<name>A0A5C8FJQ4_9SPIR</name>
<keyword evidence="1" id="KW-0489">Methyltransferase</keyword>
<evidence type="ECO:0000313" key="1">
    <source>
        <dbReference type="EMBL" id="TXJ50337.1"/>
    </source>
</evidence>
<accession>A0A5C8FJQ4</accession>